<dbReference type="Proteomes" id="UP001164746">
    <property type="component" value="Chromosome 12"/>
</dbReference>
<dbReference type="EMBL" id="CP111023">
    <property type="protein sequence ID" value="WAR21672.1"/>
    <property type="molecule type" value="Genomic_DNA"/>
</dbReference>
<proteinExistence type="predicted"/>
<feature type="region of interest" description="Disordered" evidence="1">
    <location>
        <begin position="12"/>
        <end position="41"/>
    </location>
</feature>
<feature type="compositionally biased region" description="Acidic residues" evidence="1">
    <location>
        <begin position="12"/>
        <end position="28"/>
    </location>
</feature>
<accession>A0ABY7FKV3</accession>
<organism evidence="2 3">
    <name type="scientific">Mya arenaria</name>
    <name type="common">Soft-shell clam</name>
    <dbReference type="NCBI Taxonomy" id="6604"/>
    <lineage>
        <taxon>Eukaryota</taxon>
        <taxon>Metazoa</taxon>
        <taxon>Spiralia</taxon>
        <taxon>Lophotrochozoa</taxon>
        <taxon>Mollusca</taxon>
        <taxon>Bivalvia</taxon>
        <taxon>Autobranchia</taxon>
        <taxon>Heteroconchia</taxon>
        <taxon>Euheterodonta</taxon>
        <taxon>Imparidentia</taxon>
        <taxon>Neoheterodontei</taxon>
        <taxon>Myida</taxon>
        <taxon>Myoidea</taxon>
        <taxon>Myidae</taxon>
        <taxon>Mya</taxon>
    </lineage>
</organism>
<keyword evidence="3" id="KW-1185">Reference proteome</keyword>
<protein>
    <submittedName>
        <fullName evidence="2">Uncharacterized protein</fullName>
    </submittedName>
</protein>
<gene>
    <name evidence="2" type="ORF">MAR_015646</name>
</gene>
<evidence type="ECO:0000256" key="1">
    <source>
        <dbReference type="SAM" id="MobiDB-lite"/>
    </source>
</evidence>
<evidence type="ECO:0000313" key="2">
    <source>
        <dbReference type="EMBL" id="WAR21672.1"/>
    </source>
</evidence>
<reference evidence="2" key="1">
    <citation type="submission" date="2022-11" db="EMBL/GenBank/DDBJ databases">
        <title>Centuries of genome instability and evolution in soft-shell clam transmissible cancer (bioRxiv).</title>
        <authorList>
            <person name="Hart S.F.M."/>
            <person name="Yonemitsu M.A."/>
            <person name="Giersch R.M."/>
            <person name="Beal B.F."/>
            <person name="Arriagada G."/>
            <person name="Davis B.W."/>
            <person name="Ostrander E.A."/>
            <person name="Goff S.P."/>
            <person name="Metzger M.J."/>
        </authorList>
    </citation>
    <scope>NUCLEOTIDE SEQUENCE</scope>
    <source>
        <strain evidence="2">MELC-2E11</strain>
        <tissue evidence="2">Siphon/mantle</tissue>
    </source>
</reference>
<evidence type="ECO:0000313" key="3">
    <source>
        <dbReference type="Proteomes" id="UP001164746"/>
    </source>
</evidence>
<sequence>MAMMIKTMMEGDDDDDVDIDDNTWDEEGDYKKKKEKGGKGLAMGKEGGQHLKYISCSYMTSMCGFEHVNWSENLNLVREKSNISKEKSMGNLYGHLVSKMPLNKEMLKFTLEISKAEIPIKELLE</sequence>
<name>A0ABY7FKV3_MYAAR</name>